<gene>
    <name evidence="1" type="ORF">B0A64_08955</name>
</gene>
<dbReference type="AlphaFoldDB" id="A0A227PBS4"/>
<name>A0A227PBS4_9FLAO</name>
<dbReference type="Proteomes" id="UP000214684">
    <property type="component" value="Unassembled WGS sequence"/>
</dbReference>
<reference evidence="1 2" key="1">
    <citation type="submission" date="2016-11" db="EMBL/GenBank/DDBJ databases">
        <title>Whole genomes of Flavobacteriaceae.</title>
        <authorList>
            <person name="Stine C."/>
            <person name="Li C."/>
            <person name="Tadesse D."/>
        </authorList>
    </citation>
    <scope>NUCLEOTIDE SEQUENCE [LARGE SCALE GENOMIC DNA]</scope>
    <source>
        <strain evidence="1 2">DSM 24704</strain>
    </source>
</reference>
<evidence type="ECO:0000313" key="2">
    <source>
        <dbReference type="Proteomes" id="UP000214684"/>
    </source>
</evidence>
<evidence type="ECO:0008006" key="3">
    <source>
        <dbReference type="Google" id="ProtNLM"/>
    </source>
</evidence>
<dbReference type="RefSeq" id="WP_089479170.1">
    <property type="nucleotide sequence ID" value="NZ_MUGS01000014.1"/>
</dbReference>
<sequence>MEKIGIIFMLFLSVISCSSDNSHATIISDYNGKWQLVKMSGSFINSETTGSAMEWQESYVFNTDGTFVKTRVADSKTVTASGTFKITKADDRTQFELTYKENSPIIGSCLGNPSESLFINEDSLLVSSWQACDGPGLQYKKMK</sequence>
<organism evidence="1 2">
    <name type="scientific">Flavobacterium araucananum</name>
    <dbReference type="NCBI Taxonomy" id="946678"/>
    <lineage>
        <taxon>Bacteria</taxon>
        <taxon>Pseudomonadati</taxon>
        <taxon>Bacteroidota</taxon>
        <taxon>Flavobacteriia</taxon>
        <taxon>Flavobacteriales</taxon>
        <taxon>Flavobacteriaceae</taxon>
        <taxon>Flavobacterium</taxon>
    </lineage>
</organism>
<protein>
    <recommendedName>
        <fullName evidence="3">Lipocalin-like domain-containing protein</fullName>
    </recommendedName>
</protein>
<keyword evidence="2" id="KW-1185">Reference proteome</keyword>
<accession>A0A227PBS4</accession>
<dbReference type="EMBL" id="MUGS01000014">
    <property type="protein sequence ID" value="OXG06943.1"/>
    <property type="molecule type" value="Genomic_DNA"/>
</dbReference>
<evidence type="ECO:0000313" key="1">
    <source>
        <dbReference type="EMBL" id="OXG06943.1"/>
    </source>
</evidence>
<comment type="caution">
    <text evidence="1">The sequence shown here is derived from an EMBL/GenBank/DDBJ whole genome shotgun (WGS) entry which is preliminary data.</text>
</comment>
<dbReference type="OrthoDB" id="882993at2"/>
<dbReference type="PROSITE" id="PS51257">
    <property type="entry name" value="PROKAR_LIPOPROTEIN"/>
    <property type="match status" value="1"/>
</dbReference>
<proteinExistence type="predicted"/>